<dbReference type="AlphaFoldDB" id="A0A0A9FKU2"/>
<sequence length="34" mass="4141">MVFWLPVLLIIFIFFAYLLRSVSLCFSFDCHRRS</sequence>
<protein>
    <submittedName>
        <fullName evidence="1">Uncharacterized protein</fullName>
    </submittedName>
</protein>
<name>A0A0A9FKU2_ARUDO</name>
<dbReference type="EMBL" id="GBRH01186037">
    <property type="protein sequence ID" value="JAE11859.1"/>
    <property type="molecule type" value="Transcribed_RNA"/>
</dbReference>
<proteinExistence type="predicted"/>
<organism evidence="1">
    <name type="scientific">Arundo donax</name>
    <name type="common">Giant reed</name>
    <name type="synonym">Donax arundinaceus</name>
    <dbReference type="NCBI Taxonomy" id="35708"/>
    <lineage>
        <taxon>Eukaryota</taxon>
        <taxon>Viridiplantae</taxon>
        <taxon>Streptophyta</taxon>
        <taxon>Embryophyta</taxon>
        <taxon>Tracheophyta</taxon>
        <taxon>Spermatophyta</taxon>
        <taxon>Magnoliopsida</taxon>
        <taxon>Liliopsida</taxon>
        <taxon>Poales</taxon>
        <taxon>Poaceae</taxon>
        <taxon>PACMAD clade</taxon>
        <taxon>Arundinoideae</taxon>
        <taxon>Arundineae</taxon>
        <taxon>Arundo</taxon>
    </lineage>
</organism>
<reference evidence="1" key="2">
    <citation type="journal article" date="2015" name="Data Brief">
        <title>Shoot transcriptome of the giant reed, Arundo donax.</title>
        <authorList>
            <person name="Barrero R.A."/>
            <person name="Guerrero F.D."/>
            <person name="Moolhuijzen P."/>
            <person name="Goolsby J.A."/>
            <person name="Tidwell J."/>
            <person name="Bellgard S.E."/>
            <person name="Bellgard M.I."/>
        </authorList>
    </citation>
    <scope>NUCLEOTIDE SEQUENCE</scope>
    <source>
        <tissue evidence="1">Shoot tissue taken approximately 20 cm above the soil surface</tissue>
    </source>
</reference>
<evidence type="ECO:0000313" key="1">
    <source>
        <dbReference type="EMBL" id="JAE11859.1"/>
    </source>
</evidence>
<reference evidence="1" key="1">
    <citation type="submission" date="2014-09" db="EMBL/GenBank/DDBJ databases">
        <authorList>
            <person name="Magalhaes I.L.F."/>
            <person name="Oliveira U."/>
            <person name="Santos F.R."/>
            <person name="Vidigal T.H.D.A."/>
            <person name="Brescovit A.D."/>
            <person name="Santos A.J."/>
        </authorList>
    </citation>
    <scope>NUCLEOTIDE SEQUENCE</scope>
    <source>
        <tissue evidence="1">Shoot tissue taken approximately 20 cm above the soil surface</tissue>
    </source>
</reference>
<accession>A0A0A9FKU2</accession>